<dbReference type="Gene3D" id="2.50.20.10">
    <property type="entry name" value="Lipoprotein localisation LolA/LolB/LppX"/>
    <property type="match status" value="1"/>
</dbReference>
<protein>
    <submittedName>
        <fullName evidence="3">Outer membrane lipoprotein-sorting protein</fullName>
    </submittedName>
</protein>
<dbReference type="EMBL" id="FOYP01000001">
    <property type="protein sequence ID" value="SFR31591.1"/>
    <property type="molecule type" value="Genomic_DNA"/>
</dbReference>
<dbReference type="RefSeq" id="WP_090195030.1">
    <property type="nucleotide sequence ID" value="NZ_FOYP01000001.1"/>
</dbReference>
<evidence type="ECO:0000256" key="2">
    <source>
        <dbReference type="SAM" id="SignalP"/>
    </source>
</evidence>
<sequence length="201" mass="21582">MKKHILSTVAALGLAICAGAVSAQELSLGQISQYLNSLQTAQGGFTQFNQDGTLSTGTIYIKRPGRIRFDYAAPDNTLVIGGGGSLAIFDPRSNAGPERYPLNQTPLGLILRDNVNLEQADMVTGVASDGTTTTVTAQDPDHPEYGNIQLVFTADPIELRQWIVTDDVGGQTTVIMNDMVTGGRVRDILFNIQAETRNRSN</sequence>
<dbReference type="PANTHER" id="PTHR35869:SF1">
    <property type="entry name" value="OUTER-MEMBRANE LIPOPROTEIN CARRIER PROTEIN"/>
    <property type="match status" value="1"/>
</dbReference>
<gene>
    <name evidence="3" type="ORF">SAMN04488005_0107</name>
</gene>
<feature type="chain" id="PRO_5011711128" evidence="2">
    <location>
        <begin position="24"/>
        <end position="201"/>
    </location>
</feature>
<dbReference type="AlphaFoldDB" id="A0A1I6FNR7"/>
<accession>A0A1I6FNR7</accession>
<reference evidence="4" key="1">
    <citation type="submission" date="2016-10" db="EMBL/GenBank/DDBJ databases">
        <authorList>
            <person name="Varghese N."/>
            <person name="Submissions S."/>
        </authorList>
    </citation>
    <scope>NUCLEOTIDE SEQUENCE [LARGE SCALE GENOMIC DNA]</scope>
    <source>
        <strain evidence="4">DSM 26879</strain>
    </source>
</reference>
<keyword evidence="1 2" id="KW-0732">Signal</keyword>
<dbReference type="OrthoDB" id="9800501at2"/>
<dbReference type="SUPFAM" id="SSF89392">
    <property type="entry name" value="Prokaryotic lipoproteins and lipoprotein localization factors"/>
    <property type="match status" value="1"/>
</dbReference>
<evidence type="ECO:0000313" key="4">
    <source>
        <dbReference type="Proteomes" id="UP000199478"/>
    </source>
</evidence>
<evidence type="ECO:0000256" key="1">
    <source>
        <dbReference type="ARBA" id="ARBA00022729"/>
    </source>
</evidence>
<organism evidence="3 4">
    <name type="scientific">Yoonia tamlensis</name>
    <dbReference type="NCBI Taxonomy" id="390270"/>
    <lineage>
        <taxon>Bacteria</taxon>
        <taxon>Pseudomonadati</taxon>
        <taxon>Pseudomonadota</taxon>
        <taxon>Alphaproteobacteria</taxon>
        <taxon>Rhodobacterales</taxon>
        <taxon>Paracoccaceae</taxon>
        <taxon>Yoonia</taxon>
    </lineage>
</organism>
<dbReference type="Pfam" id="PF03548">
    <property type="entry name" value="LolA"/>
    <property type="match status" value="1"/>
</dbReference>
<keyword evidence="4" id="KW-1185">Reference proteome</keyword>
<dbReference type="Proteomes" id="UP000199478">
    <property type="component" value="Unassembled WGS sequence"/>
</dbReference>
<dbReference type="PANTHER" id="PTHR35869">
    <property type="entry name" value="OUTER-MEMBRANE LIPOPROTEIN CARRIER PROTEIN"/>
    <property type="match status" value="1"/>
</dbReference>
<proteinExistence type="predicted"/>
<dbReference type="InterPro" id="IPR004564">
    <property type="entry name" value="OM_lipoprot_carrier_LolA-like"/>
</dbReference>
<evidence type="ECO:0000313" key="3">
    <source>
        <dbReference type="EMBL" id="SFR31591.1"/>
    </source>
</evidence>
<dbReference type="STRING" id="390270.SAMN04488005_0107"/>
<dbReference type="InterPro" id="IPR029046">
    <property type="entry name" value="LolA/LolB/LppX"/>
</dbReference>
<keyword evidence="3" id="KW-0449">Lipoprotein</keyword>
<dbReference type="CDD" id="cd16325">
    <property type="entry name" value="LolA"/>
    <property type="match status" value="1"/>
</dbReference>
<name>A0A1I6FNR7_9RHOB</name>
<feature type="signal peptide" evidence="2">
    <location>
        <begin position="1"/>
        <end position="23"/>
    </location>
</feature>